<dbReference type="GO" id="GO:0072594">
    <property type="term" value="P:establishment of protein localization to organelle"/>
    <property type="evidence" value="ECO:0007669"/>
    <property type="project" value="TreeGrafter"/>
</dbReference>
<evidence type="ECO:0000256" key="14">
    <source>
        <dbReference type="ARBA" id="ARBA00056711"/>
    </source>
</evidence>
<dbReference type="STRING" id="10141.ENSCPOP00000004417"/>
<dbReference type="GO" id="GO:0005765">
    <property type="term" value="C:lysosomal membrane"/>
    <property type="evidence" value="ECO:0007669"/>
    <property type="project" value="UniProtKB-SubCell"/>
</dbReference>
<feature type="compositionally biased region" description="Polar residues" evidence="17">
    <location>
        <begin position="52"/>
        <end position="73"/>
    </location>
</feature>
<dbReference type="EMBL" id="AAKN02044418">
    <property type="status" value="NOT_ANNOTATED_CDS"/>
    <property type="molecule type" value="Genomic_DNA"/>
</dbReference>
<dbReference type="GO" id="GO:0031902">
    <property type="term" value="C:late endosome membrane"/>
    <property type="evidence" value="ECO:0007669"/>
    <property type="project" value="TreeGrafter"/>
</dbReference>
<keyword evidence="13 16" id="KW-0458">Lysosome</keyword>
<evidence type="ECO:0000313" key="22">
    <source>
        <dbReference type="Proteomes" id="UP000005447"/>
    </source>
</evidence>
<feature type="signal peptide" evidence="19">
    <location>
        <begin position="1"/>
        <end position="18"/>
    </location>
</feature>
<feature type="region of interest" description="Disordered" evidence="17">
    <location>
        <begin position="41"/>
        <end position="139"/>
    </location>
</feature>
<evidence type="ECO:0000256" key="16">
    <source>
        <dbReference type="PROSITE-ProRule" id="PRU00740"/>
    </source>
</evidence>
<evidence type="ECO:0000256" key="5">
    <source>
        <dbReference type="ARBA" id="ARBA00022692"/>
    </source>
</evidence>
<dbReference type="OMA" id="TTKHPNT"/>
<evidence type="ECO:0000313" key="21">
    <source>
        <dbReference type="Ensembl" id="ENSCPOP00000004417.3"/>
    </source>
</evidence>
<reference evidence="21" key="3">
    <citation type="submission" date="2025-09" db="UniProtKB">
        <authorList>
            <consortium name="Ensembl"/>
        </authorList>
    </citation>
    <scope>IDENTIFICATION</scope>
    <source>
        <strain evidence="21">2N</strain>
    </source>
</reference>
<feature type="compositionally biased region" description="Low complexity" evidence="17">
    <location>
        <begin position="77"/>
        <end position="89"/>
    </location>
</feature>
<dbReference type="FunCoup" id="H0V483">
    <property type="interactions" value="255"/>
</dbReference>
<keyword evidence="11 16" id="KW-1015">Disulfide bond</keyword>
<evidence type="ECO:0000256" key="13">
    <source>
        <dbReference type="ARBA" id="ARBA00023228"/>
    </source>
</evidence>
<keyword evidence="9 18" id="KW-1133">Transmembrane helix</keyword>
<feature type="compositionally biased region" description="Polar residues" evidence="17">
    <location>
        <begin position="90"/>
        <end position="110"/>
    </location>
</feature>
<evidence type="ECO:0000256" key="12">
    <source>
        <dbReference type="ARBA" id="ARBA00023180"/>
    </source>
</evidence>
<evidence type="ECO:0000256" key="6">
    <source>
        <dbReference type="ARBA" id="ARBA00022729"/>
    </source>
</evidence>
<name>H0V483_CAVPO</name>
<evidence type="ECO:0000256" key="17">
    <source>
        <dbReference type="SAM" id="MobiDB-lite"/>
    </source>
</evidence>
<evidence type="ECO:0000259" key="20">
    <source>
        <dbReference type="Pfam" id="PF01299"/>
    </source>
</evidence>
<keyword evidence="10 16" id="KW-0472">Membrane</keyword>
<dbReference type="Proteomes" id="UP000005447">
    <property type="component" value="Unassembled WGS sequence"/>
</dbReference>
<comment type="subcellular location">
    <subcellularLocation>
        <location evidence="1">Cell membrane</location>
        <topology evidence="1">Single-pass type I membrane protein</topology>
    </subcellularLocation>
    <subcellularLocation>
        <location evidence="3">Endosome membrane</location>
        <topology evidence="3">Single-pass type I membrane protein</topology>
    </subcellularLocation>
    <subcellularLocation>
        <location evidence="2 16">Lysosome membrane</location>
        <topology evidence="2 16">Single-pass type I membrane protein</topology>
    </subcellularLocation>
</comment>
<keyword evidence="6 19" id="KW-0732">Signal</keyword>
<evidence type="ECO:0000256" key="18">
    <source>
        <dbReference type="SAM" id="Phobius"/>
    </source>
</evidence>
<comment type="function">
    <text evidence="14">Could play a role in phagocytic activities of tissue macrophages, both in intracellular lysosomal metabolism and extracellular cell-cell and cell-pathogen interactions. Binds to tissue- and organ-specific lectins or selectins, allowing homing of macrophage subsets to particular sites. Rapid recirculation of CD68 from endosomes and lysosomes to the plasma membrane may allow macrophages to crawl over selectin-bearing substrates or other cells.</text>
</comment>
<protein>
    <recommendedName>
        <fullName evidence="15">Macrosialin</fullName>
    </recommendedName>
</protein>
<feature type="disulfide bond" evidence="16">
    <location>
        <begin position="256"/>
        <end position="293"/>
    </location>
</feature>
<dbReference type="VEuPathDB" id="HostDB:ENSCPOG00000004905"/>
<dbReference type="PRINTS" id="PR00336">
    <property type="entry name" value="LYSASSOCTDMP"/>
</dbReference>
<evidence type="ECO:0000256" key="3">
    <source>
        <dbReference type="ARBA" id="ARBA00004530"/>
    </source>
</evidence>
<proteinExistence type="inferred from homology"/>
<feature type="compositionally biased region" description="Pro residues" evidence="17">
    <location>
        <begin position="116"/>
        <end position="127"/>
    </location>
</feature>
<keyword evidence="22" id="KW-1185">Reference proteome</keyword>
<feature type="chain" id="PRO_5011665887" description="Macrosialin" evidence="19">
    <location>
        <begin position="19"/>
        <end position="335"/>
    </location>
</feature>
<reference evidence="22" key="1">
    <citation type="journal article" date="2011" name="Nature">
        <title>A high-resolution map of human evolutionary constraint using 29 mammals.</title>
        <authorList>
            <person name="Lindblad-Toh K."/>
            <person name="Garber M."/>
            <person name="Zuk O."/>
            <person name="Lin M.F."/>
            <person name="Parker B.J."/>
            <person name="Washietl S."/>
            <person name="Kheradpour P."/>
            <person name="Ernst J."/>
            <person name="Jordan G."/>
            <person name="Mauceli E."/>
            <person name="Ward L.D."/>
            <person name="Lowe C.B."/>
            <person name="Holloway A.K."/>
            <person name="Clamp M."/>
            <person name="Gnerre S."/>
            <person name="Alfoldi J."/>
            <person name="Beal K."/>
            <person name="Chang J."/>
            <person name="Clawson H."/>
            <person name="Cuff J."/>
            <person name="Di Palma F."/>
            <person name="Fitzgerald S."/>
            <person name="Flicek P."/>
            <person name="Guttman M."/>
            <person name="Hubisz M.J."/>
            <person name="Jaffe D.B."/>
            <person name="Jungreis I."/>
            <person name="Kent W.J."/>
            <person name="Kostka D."/>
            <person name="Lara M."/>
            <person name="Martins A.L."/>
            <person name="Massingham T."/>
            <person name="Moltke I."/>
            <person name="Raney B.J."/>
            <person name="Rasmussen M.D."/>
            <person name="Robinson J."/>
            <person name="Stark A."/>
            <person name="Vilella A.J."/>
            <person name="Wen J."/>
            <person name="Xie X."/>
            <person name="Zody M.C."/>
            <person name="Baldwin J."/>
            <person name="Bloom T."/>
            <person name="Chin C.W."/>
            <person name="Heiman D."/>
            <person name="Nicol R."/>
            <person name="Nusbaum C."/>
            <person name="Young S."/>
            <person name="Wilkinson J."/>
            <person name="Worley K.C."/>
            <person name="Kovar C.L."/>
            <person name="Muzny D.M."/>
            <person name="Gibbs R.A."/>
            <person name="Cree A."/>
            <person name="Dihn H.H."/>
            <person name="Fowler G."/>
            <person name="Jhangiani S."/>
            <person name="Joshi V."/>
            <person name="Lee S."/>
            <person name="Lewis L.R."/>
            <person name="Nazareth L.V."/>
            <person name="Okwuonu G."/>
            <person name="Santibanez J."/>
            <person name="Warren W.C."/>
            <person name="Mardis E.R."/>
            <person name="Weinstock G.M."/>
            <person name="Wilson R.K."/>
            <person name="Delehaunty K."/>
            <person name="Dooling D."/>
            <person name="Fronik C."/>
            <person name="Fulton L."/>
            <person name="Fulton B."/>
            <person name="Graves T."/>
            <person name="Minx P."/>
            <person name="Sodergren E."/>
            <person name="Birney E."/>
            <person name="Margulies E.H."/>
            <person name="Herrero J."/>
            <person name="Green E.D."/>
            <person name="Haussler D."/>
            <person name="Siepel A."/>
            <person name="Goldman N."/>
            <person name="Pollard K.S."/>
            <person name="Pedersen J.S."/>
            <person name="Lander E.S."/>
            <person name="Kellis M."/>
        </authorList>
    </citation>
    <scope>NUCLEOTIDE SEQUENCE [LARGE SCALE GENOMIC DNA]</scope>
    <source>
        <strain evidence="22">2N</strain>
    </source>
</reference>
<evidence type="ECO:0000256" key="10">
    <source>
        <dbReference type="ARBA" id="ARBA00023136"/>
    </source>
</evidence>
<dbReference type="CTD" id="968"/>
<comment type="similarity">
    <text evidence="16">Belongs to the LAMP family.</text>
</comment>
<dbReference type="KEGG" id="cpoc:100712726"/>
<dbReference type="InterPro" id="IPR002000">
    <property type="entry name" value="Lysosome-assoc_membr_glycop"/>
</dbReference>
<evidence type="ECO:0000256" key="11">
    <source>
        <dbReference type="ARBA" id="ARBA00023157"/>
    </source>
</evidence>
<sequence length="335" mass="35035">MRLAVLLLASLGLLTAQGAEVGCPHRKSATLLPSFTMTTTATKSTVSPTTSHGPTTTNHGTATVHPTSMSTAAPTGPTTDTHSPAATTTRPGNATTVHPTSKGTATSPRFSTSSPTPGPPPPSPSPSPGSKEAVGDYTWTNGSQPCVRLQAQIQIRVLYPTQGGGEAWGISVLNPNKTKVQGGCADAHTHLRLSFPYGHLSFGFKQAVQQSQSVVYLSYMAVDYNVSFPRAAQWAFLAQNSSLRDLQAPLGQSFSCGNASILVSRGFHLDLLSLRLQAAQLPPTGGFGPSFSCPGDQDQSMMLPLIIGLTLLGLLVLVLAACCIIQRRPSAYQAL</sequence>
<dbReference type="Gene3D" id="2.40.160.110">
    <property type="match status" value="1"/>
</dbReference>
<dbReference type="InParanoid" id="H0V483"/>
<evidence type="ECO:0000256" key="4">
    <source>
        <dbReference type="ARBA" id="ARBA00022475"/>
    </source>
</evidence>
<gene>
    <name evidence="21" type="primary">CD68</name>
</gene>
<dbReference type="RefSeq" id="XP_003466301.1">
    <property type="nucleotide sequence ID" value="XM_003466253.5"/>
</dbReference>
<dbReference type="Pfam" id="PF01299">
    <property type="entry name" value="Lamp2-like_luminal"/>
    <property type="match status" value="1"/>
</dbReference>
<evidence type="ECO:0000256" key="19">
    <source>
        <dbReference type="SAM" id="SignalP"/>
    </source>
</evidence>
<dbReference type="HOGENOM" id="CLU_071610_0_0_1"/>
<reference evidence="21" key="2">
    <citation type="submission" date="2025-08" db="UniProtKB">
        <authorList>
            <consortium name="Ensembl"/>
        </authorList>
    </citation>
    <scope>IDENTIFICATION</scope>
    <source>
        <strain evidence="21">2N</strain>
    </source>
</reference>
<dbReference type="Bgee" id="ENSCPOG00000004905">
    <property type="expression patterns" value="Expressed in adrenal gland and 12 other cell types or tissues"/>
</dbReference>
<evidence type="ECO:0000256" key="7">
    <source>
        <dbReference type="ARBA" id="ARBA00022737"/>
    </source>
</evidence>
<keyword evidence="4" id="KW-1003">Cell membrane</keyword>
<dbReference type="Ensembl" id="ENSCPOT00000004958.3">
    <property type="protein sequence ID" value="ENSCPOP00000004417.3"/>
    <property type="gene ID" value="ENSCPOG00000004905.4"/>
</dbReference>
<feature type="transmembrane region" description="Helical" evidence="18">
    <location>
        <begin position="301"/>
        <end position="325"/>
    </location>
</feature>
<dbReference type="GeneID" id="100712726"/>
<dbReference type="OrthoDB" id="9428839at2759"/>
<evidence type="ECO:0000256" key="8">
    <source>
        <dbReference type="ARBA" id="ARBA00022753"/>
    </source>
</evidence>
<keyword evidence="8" id="KW-0967">Endosome</keyword>
<dbReference type="FunFam" id="2.40.160.110:FF:000007">
    <property type="entry name" value="CD68 molecule"/>
    <property type="match status" value="1"/>
</dbReference>
<accession>H0V483</accession>
<dbReference type="GO" id="GO:0005886">
    <property type="term" value="C:plasma membrane"/>
    <property type="evidence" value="ECO:0007669"/>
    <property type="project" value="UniProtKB-SubCell"/>
</dbReference>
<keyword evidence="7" id="KW-0677">Repeat</keyword>
<comment type="caution">
    <text evidence="16">Lacks conserved residue(s) required for the propagation of feature annotation.</text>
</comment>
<evidence type="ECO:0000256" key="9">
    <source>
        <dbReference type="ARBA" id="ARBA00022989"/>
    </source>
</evidence>
<feature type="disulfide bond" evidence="16">
    <location>
        <begin position="146"/>
        <end position="184"/>
    </location>
</feature>
<organism evidence="21 22">
    <name type="scientific">Cavia porcellus</name>
    <name type="common">Guinea pig</name>
    <dbReference type="NCBI Taxonomy" id="10141"/>
    <lineage>
        <taxon>Eukaryota</taxon>
        <taxon>Metazoa</taxon>
        <taxon>Chordata</taxon>
        <taxon>Craniata</taxon>
        <taxon>Vertebrata</taxon>
        <taxon>Euteleostomi</taxon>
        <taxon>Mammalia</taxon>
        <taxon>Eutheria</taxon>
        <taxon>Euarchontoglires</taxon>
        <taxon>Glires</taxon>
        <taxon>Rodentia</taxon>
        <taxon>Hystricomorpha</taxon>
        <taxon>Caviidae</taxon>
        <taxon>Cavia</taxon>
    </lineage>
</organism>
<dbReference type="AlphaFoldDB" id="H0V483"/>
<feature type="domain" description="Lysosome-associated membrane glycoprotein 2-like luminal" evidence="20">
    <location>
        <begin position="133"/>
        <end position="281"/>
    </location>
</feature>
<dbReference type="eggNOG" id="KOG4818">
    <property type="taxonomic scope" value="Eukaryota"/>
</dbReference>
<evidence type="ECO:0000256" key="2">
    <source>
        <dbReference type="ARBA" id="ARBA00004352"/>
    </source>
</evidence>
<dbReference type="GeneTree" id="ENSGT00950000182899"/>
<dbReference type="InterPro" id="IPR048528">
    <property type="entry name" value="Lamp2-like_luminal"/>
</dbReference>
<feature type="compositionally biased region" description="Low complexity" evidence="17">
    <location>
        <begin position="41"/>
        <end position="51"/>
    </location>
</feature>
<evidence type="ECO:0000256" key="1">
    <source>
        <dbReference type="ARBA" id="ARBA00004251"/>
    </source>
</evidence>
<dbReference type="PANTHER" id="PTHR11506:SF2">
    <property type="entry name" value="MACROSIALIN"/>
    <property type="match status" value="1"/>
</dbReference>
<keyword evidence="5 16" id="KW-0812">Transmembrane</keyword>
<dbReference type="PROSITE" id="PS51407">
    <property type="entry name" value="LAMP_3"/>
    <property type="match status" value="1"/>
</dbReference>
<dbReference type="PANTHER" id="PTHR11506">
    <property type="entry name" value="LYSOSOME-ASSOCIATED MEMBRANE GLYCOPROTEIN"/>
    <property type="match status" value="1"/>
</dbReference>
<keyword evidence="12" id="KW-0325">Glycoprotein</keyword>
<evidence type="ECO:0000256" key="15">
    <source>
        <dbReference type="ARBA" id="ARBA00071101"/>
    </source>
</evidence>